<dbReference type="InterPro" id="IPR004843">
    <property type="entry name" value="Calcineurin-like_PHP"/>
</dbReference>
<dbReference type="InterPro" id="IPR025142">
    <property type="entry name" value="DUF4073"/>
</dbReference>
<feature type="domain" description="DUF4073" evidence="7">
    <location>
        <begin position="275"/>
        <end position="352"/>
    </location>
</feature>
<evidence type="ECO:0000259" key="6">
    <source>
        <dbReference type="Pfam" id="PF00149"/>
    </source>
</evidence>
<keyword evidence="2" id="KW-0378">Hydrolase</keyword>
<gene>
    <name evidence="8" type="ORF">GCM10009801_09370</name>
</gene>
<evidence type="ECO:0000256" key="4">
    <source>
        <dbReference type="ARBA" id="ARBA00025742"/>
    </source>
</evidence>
<sequence>MERRAFVGAAGAASAGVLLTGAGTGAAEAASGSASAGADRTGQSATGRSARGRSGHGTVRFNIISDIQGDLNDFGKALDDMAAVNPHSAGLGVAGDITPRGYDFEYAQVRERLKKHPHPRTVAWAIGNHEFYVPKWRDPDTLSQETWPNGTTEDSLFRSFYRFSERGRVYDEFSFGGIPVLTLGTERYAKYHDPKLWDEVWLSDRQFAWLEDRLRYWSRRRRPVMVLTHHPLPNTVSGTRNKLYMSDYLQPDRLLEILGRHPDVFLFCGHTHWDLDLSDWVVRRVVPGTANLAGFTVVNTGAIEKGYRDNGSGGEEGVEGPFNQGLQVEVRRHEVVIKARDFARRTWLKEFTVPLHR</sequence>
<dbReference type="InterPro" id="IPR006311">
    <property type="entry name" value="TAT_signal"/>
</dbReference>
<evidence type="ECO:0008006" key="10">
    <source>
        <dbReference type="Google" id="ProtNLM"/>
    </source>
</evidence>
<evidence type="ECO:0000259" key="7">
    <source>
        <dbReference type="Pfam" id="PF13285"/>
    </source>
</evidence>
<dbReference type="PROSITE" id="PS51318">
    <property type="entry name" value="TAT"/>
    <property type="match status" value="1"/>
</dbReference>
<keyword evidence="3" id="KW-0408">Iron</keyword>
<evidence type="ECO:0000256" key="1">
    <source>
        <dbReference type="ARBA" id="ARBA00022723"/>
    </source>
</evidence>
<feature type="compositionally biased region" description="Low complexity" evidence="5">
    <location>
        <begin position="29"/>
        <end position="38"/>
    </location>
</feature>
<comment type="caution">
    <text evidence="8">The sequence shown here is derived from an EMBL/GenBank/DDBJ whole genome shotgun (WGS) entry which is preliminary data.</text>
</comment>
<dbReference type="InterPro" id="IPR029052">
    <property type="entry name" value="Metallo-depent_PP-like"/>
</dbReference>
<dbReference type="Pfam" id="PF13285">
    <property type="entry name" value="DUF4073"/>
    <property type="match status" value="1"/>
</dbReference>
<dbReference type="EMBL" id="BAAAPE010000001">
    <property type="protein sequence ID" value="GAA2064612.1"/>
    <property type="molecule type" value="Genomic_DNA"/>
</dbReference>
<dbReference type="InterPro" id="IPR050884">
    <property type="entry name" value="CNP_phosphodiesterase-III"/>
</dbReference>
<protein>
    <recommendedName>
        <fullName evidence="10">Phosphohydrolase</fullName>
    </recommendedName>
</protein>
<reference evidence="9" key="1">
    <citation type="journal article" date="2019" name="Int. J. Syst. Evol. Microbiol.">
        <title>The Global Catalogue of Microorganisms (GCM) 10K type strain sequencing project: providing services to taxonomists for standard genome sequencing and annotation.</title>
        <authorList>
            <consortium name="The Broad Institute Genomics Platform"/>
            <consortium name="The Broad Institute Genome Sequencing Center for Infectious Disease"/>
            <person name="Wu L."/>
            <person name="Ma J."/>
        </authorList>
    </citation>
    <scope>NUCLEOTIDE SEQUENCE [LARGE SCALE GENOMIC DNA]</scope>
    <source>
        <strain evidence="9">JCM 15478</strain>
    </source>
</reference>
<dbReference type="PANTHER" id="PTHR42988:SF2">
    <property type="entry name" value="CYCLIC NUCLEOTIDE PHOSPHODIESTERASE CBUA0032-RELATED"/>
    <property type="match status" value="1"/>
</dbReference>
<dbReference type="RefSeq" id="WP_344524183.1">
    <property type="nucleotide sequence ID" value="NZ_BAAAPE010000001.1"/>
</dbReference>
<evidence type="ECO:0000313" key="9">
    <source>
        <dbReference type="Proteomes" id="UP001500016"/>
    </source>
</evidence>
<name>A0ABP5H4C2_9ACTN</name>
<dbReference type="Proteomes" id="UP001500016">
    <property type="component" value="Unassembled WGS sequence"/>
</dbReference>
<keyword evidence="1" id="KW-0479">Metal-binding</keyword>
<dbReference type="PANTHER" id="PTHR42988">
    <property type="entry name" value="PHOSPHOHYDROLASE"/>
    <property type="match status" value="1"/>
</dbReference>
<keyword evidence="9" id="KW-1185">Reference proteome</keyword>
<dbReference type="Gene3D" id="3.60.21.10">
    <property type="match status" value="1"/>
</dbReference>
<feature type="domain" description="Calcineurin-like phosphoesterase" evidence="6">
    <location>
        <begin position="60"/>
        <end position="273"/>
    </location>
</feature>
<organism evidence="8 9">
    <name type="scientific">Streptomyces albiaxialis</name>
    <dbReference type="NCBI Taxonomy" id="329523"/>
    <lineage>
        <taxon>Bacteria</taxon>
        <taxon>Bacillati</taxon>
        <taxon>Actinomycetota</taxon>
        <taxon>Actinomycetes</taxon>
        <taxon>Kitasatosporales</taxon>
        <taxon>Streptomycetaceae</taxon>
        <taxon>Streptomyces</taxon>
    </lineage>
</organism>
<dbReference type="Pfam" id="PF00149">
    <property type="entry name" value="Metallophos"/>
    <property type="match status" value="1"/>
</dbReference>
<feature type="region of interest" description="Disordered" evidence="5">
    <location>
        <begin position="29"/>
        <end position="55"/>
    </location>
</feature>
<accession>A0ABP5H4C2</accession>
<evidence type="ECO:0000256" key="3">
    <source>
        <dbReference type="ARBA" id="ARBA00023004"/>
    </source>
</evidence>
<evidence type="ECO:0000256" key="2">
    <source>
        <dbReference type="ARBA" id="ARBA00022801"/>
    </source>
</evidence>
<dbReference type="SUPFAM" id="SSF56300">
    <property type="entry name" value="Metallo-dependent phosphatases"/>
    <property type="match status" value="1"/>
</dbReference>
<proteinExistence type="inferred from homology"/>
<comment type="similarity">
    <text evidence="4">Belongs to the cyclic nucleotide phosphodiesterase class-III family.</text>
</comment>
<evidence type="ECO:0000256" key="5">
    <source>
        <dbReference type="SAM" id="MobiDB-lite"/>
    </source>
</evidence>
<evidence type="ECO:0000313" key="8">
    <source>
        <dbReference type="EMBL" id="GAA2064612.1"/>
    </source>
</evidence>